<keyword evidence="3" id="KW-0805">Transcription regulation</keyword>
<comment type="caution">
    <text evidence="9">The sequence shown here is derived from an EMBL/GenBank/DDBJ whole genome shotgun (WGS) entry which is preliminary data.</text>
</comment>
<feature type="region of interest" description="Disordered" evidence="6">
    <location>
        <begin position="83"/>
        <end position="105"/>
    </location>
</feature>
<dbReference type="InterPro" id="IPR013324">
    <property type="entry name" value="RNA_pol_sigma_r3/r4-like"/>
</dbReference>
<dbReference type="PANTHER" id="PTHR30173:SF43">
    <property type="entry name" value="ECF RNA POLYMERASE SIGMA FACTOR SIGI-RELATED"/>
    <property type="match status" value="1"/>
</dbReference>
<evidence type="ECO:0000256" key="5">
    <source>
        <dbReference type="ARBA" id="ARBA00023163"/>
    </source>
</evidence>
<protein>
    <submittedName>
        <fullName evidence="9">Sigma-70 family RNA polymerase sigma factor</fullName>
    </submittedName>
</protein>
<evidence type="ECO:0000256" key="6">
    <source>
        <dbReference type="SAM" id="MobiDB-lite"/>
    </source>
</evidence>
<dbReference type="InterPro" id="IPR013325">
    <property type="entry name" value="RNA_pol_sigma_r2"/>
</dbReference>
<dbReference type="NCBIfam" id="TIGR02937">
    <property type="entry name" value="sigma70-ECF"/>
    <property type="match status" value="1"/>
</dbReference>
<evidence type="ECO:0000259" key="7">
    <source>
        <dbReference type="Pfam" id="PF04542"/>
    </source>
</evidence>
<dbReference type="EMBL" id="JBBDGM010000001">
    <property type="protein sequence ID" value="MEJ1086739.1"/>
    <property type="molecule type" value="Genomic_DNA"/>
</dbReference>
<dbReference type="Gene3D" id="1.10.10.10">
    <property type="entry name" value="Winged helix-like DNA-binding domain superfamily/Winged helix DNA-binding domain"/>
    <property type="match status" value="1"/>
</dbReference>
<dbReference type="InterPro" id="IPR013249">
    <property type="entry name" value="RNA_pol_sigma70_r4_t2"/>
</dbReference>
<dbReference type="SUPFAM" id="SSF88946">
    <property type="entry name" value="Sigma2 domain of RNA polymerase sigma factors"/>
    <property type="match status" value="1"/>
</dbReference>
<comment type="similarity">
    <text evidence="1">Belongs to the sigma-70 factor family. ECF subfamily.</text>
</comment>
<dbReference type="PANTHER" id="PTHR30173">
    <property type="entry name" value="SIGMA 19 FACTOR"/>
    <property type="match status" value="1"/>
</dbReference>
<organism evidence="9 10">
    <name type="scientific">Microbacterium bandirmense</name>
    <dbReference type="NCBI Taxonomy" id="3122050"/>
    <lineage>
        <taxon>Bacteria</taxon>
        <taxon>Bacillati</taxon>
        <taxon>Actinomycetota</taxon>
        <taxon>Actinomycetes</taxon>
        <taxon>Micrococcales</taxon>
        <taxon>Microbacteriaceae</taxon>
        <taxon>Microbacterium</taxon>
    </lineage>
</organism>
<name>A0ABU8L5Z3_9MICO</name>
<dbReference type="SUPFAM" id="SSF54427">
    <property type="entry name" value="NTF2-like"/>
    <property type="match status" value="1"/>
</dbReference>
<sequence>MPETPTAALDDIAAEFMTHRAKLYAIAYRALGSPWSADDAVQETWVRLQRSDARAIANLEAWLTTVVSRVCIDMIRQQVSWREDLDDDPGSNGGAAADTAVATPASDASDPFDVVMRAEDLAVAMQVVLDTLGPLERLALVLHDVFALSYDDIAPIVERTPVAARQMASRARARLRGVDVAQTRERQDAATGAFLDAARKGDFGRLLQLLDPDIELRSDEAAVALAADGAEYGAPLLDGRVNGADAVARVFAGRAELTRLVWVENVPAAAYVTGDTIHAVYLVTFSSGRIVALDVLADPTSLSALSAEVR</sequence>
<proteinExistence type="inferred from homology"/>
<keyword evidence="5" id="KW-0804">Transcription</keyword>
<reference evidence="9 10" key="1">
    <citation type="submission" date="2024-02" db="EMBL/GenBank/DDBJ databases">
        <authorList>
            <person name="Saticioglu I.B."/>
        </authorList>
    </citation>
    <scope>NUCLEOTIDE SEQUENCE [LARGE SCALE GENOMIC DNA]</scope>
    <source>
        <strain evidence="9 10">Mu-80</strain>
    </source>
</reference>
<evidence type="ECO:0000256" key="4">
    <source>
        <dbReference type="ARBA" id="ARBA00023082"/>
    </source>
</evidence>
<dbReference type="InterPro" id="IPR032710">
    <property type="entry name" value="NTF2-like_dom_sf"/>
</dbReference>
<keyword evidence="10" id="KW-1185">Reference proteome</keyword>
<keyword evidence="4" id="KW-0731">Sigma factor</keyword>
<evidence type="ECO:0000256" key="1">
    <source>
        <dbReference type="ARBA" id="ARBA00010641"/>
    </source>
</evidence>
<dbReference type="Proteomes" id="UP001371224">
    <property type="component" value="Unassembled WGS sequence"/>
</dbReference>
<gene>
    <name evidence="9" type="ORF">WDU99_00230</name>
</gene>
<feature type="domain" description="RNA polymerase sigma-70 region 2" evidence="7">
    <location>
        <begin position="17"/>
        <end position="78"/>
    </location>
</feature>
<dbReference type="Pfam" id="PF08281">
    <property type="entry name" value="Sigma70_r4_2"/>
    <property type="match status" value="1"/>
</dbReference>
<feature type="compositionally biased region" description="Low complexity" evidence="6">
    <location>
        <begin position="95"/>
        <end position="105"/>
    </location>
</feature>
<evidence type="ECO:0000313" key="9">
    <source>
        <dbReference type="EMBL" id="MEJ1086739.1"/>
    </source>
</evidence>
<dbReference type="Pfam" id="PF04542">
    <property type="entry name" value="Sigma70_r2"/>
    <property type="match status" value="1"/>
</dbReference>
<dbReference type="SUPFAM" id="SSF88659">
    <property type="entry name" value="Sigma3 and sigma4 domains of RNA polymerase sigma factors"/>
    <property type="match status" value="1"/>
</dbReference>
<dbReference type="InterPro" id="IPR036388">
    <property type="entry name" value="WH-like_DNA-bd_sf"/>
</dbReference>
<comment type="subunit">
    <text evidence="2">Interacts transiently with the RNA polymerase catalytic core formed by RpoA, RpoB, RpoC and RpoZ (2 alpha, 1 beta, 1 beta' and 1 omega subunit) to form the RNA polymerase holoenzyme that can initiate transcription.</text>
</comment>
<evidence type="ECO:0000256" key="3">
    <source>
        <dbReference type="ARBA" id="ARBA00023015"/>
    </source>
</evidence>
<accession>A0ABU8L5Z3</accession>
<dbReference type="InterPro" id="IPR052704">
    <property type="entry name" value="ECF_Sigma-70_Domain"/>
</dbReference>
<dbReference type="InterPro" id="IPR007627">
    <property type="entry name" value="RNA_pol_sigma70_r2"/>
</dbReference>
<evidence type="ECO:0000256" key="2">
    <source>
        <dbReference type="ARBA" id="ARBA00011344"/>
    </source>
</evidence>
<dbReference type="InterPro" id="IPR014284">
    <property type="entry name" value="RNA_pol_sigma-70_dom"/>
</dbReference>
<evidence type="ECO:0000259" key="8">
    <source>
        <dbReference type="Pfam" id="PF08281"/>
    </source>
</evidence>
<feature type="domain" description="RNA polymerase sigma factor 70 region 4 type 2" evidence="8">
    <location>
        <begin position="125"/>
        <end position="175"/>
    </location>
</feature>
<dbReference type="RefSeq" id="WP_337330422.1">
    <property type="nucleotide sequence ID" value="NZ_JBBDGM010000001.1"/>
</dbReference>
<evidence type="ECO:0000313" key="10">
    <source>
        <dbReference type="Proteomes" id="UP001371224"/>
    </source>
</evidence>
<dbReference type="Gene3D" id="1.10.1740.10">
    <property type="match status" value="1"/>
</dbReference>